<protein>
    <submittedName>
        <fullName evidence="1">Uncharacterized protein</fullName>
    </submittedName>
</protein>
<evidence type="ECO:0000313" key="1">
    <source>
        <dbReference type="EMBL" id="CAE4624468.1"/>
    </source>
</evidence>
<proteinExistence type="predicted"/>
<gene>
    <name evidence="1" type="ORF">AMON00008_LOCUS40218</name>
</gene>
<name>A0A7S4VWY4_9DINO</name>
<dbReference type="AlphaFoldDB" id="A0A7S4VWY4"/>
<organism evidence="1">
    <name type="scientific">Alexandrium monilatum</name>
    <dbReference type="NCBI Taxonomy" id="311494"/>
    <lineage>
        <taxon>Eukaryota</taxon>
        <taxon>Sar</taxon>
        <taxon>Alveolata</taxon>
        <taxon>Dinophyceae</taxon>
        <taxon>Gonyaulacales</taxon>
        <taxon>Pyrocystaceae</taxon>
        <taxon>Alexandrium</taxon>
    </lineage>
</organism>
<accession>A0A7S4VWY4</accession>
<dbReference type="EMBL" id="HBNR01057166">
    <property type="protein sequence ID" value="CAE4624468.1"/>
    <property type="molecule type" value="Transcribed_RNA"/>
</dbReference>
<reference evidence="1" key="1">
    <citation type="submission" date="2021-01" db="EMBL/GenBank/DDBJ databases">
        <authorList>
            <person name="Corre E."/>
            <person name="Pelletier E."/>
            <person name="Niang G."/>
            <person name="Scheremetjew M."/>
            <person name="Finn R."/>
            <person name="Kale V."/>
            <person name="Holt S."/>
            <person name="Cochrane G."/>
            <person name="Meng A."/>
            <person name="Brown T."/>
            <person name="Cohen L."/>
        </authorList>
    </citation>
    <scope>NUCLEOTIDE SEQUENCE</scope>
    <source>
        <strain evidence="1">CCMP3105</strain>
    </source>
</reference>
<sequence>MECETPQLSSWLLLREAAKDAFASALDAPPDDLVGLSSAMISVNFDNRESLDAFWGRGEGLEWPYGLYCIFGHLTAYYLLAWASASMGQKEDCLDSLSKANHLLRQDNHDLLEHTSWPVSSWDILTNLHGVLRGLPFLPRHSMPQLPTWVRGRLPLVWPPMGPTCWPSCAPSRAGAPRRRLGVWWTAKHPGPFVDIVTILEQFATDRYDVKVHSHAVSEYCGYAPYRGWLCTSDRRVEEVLQKELVLGRISERACGSEEGQWCGLRRLHRNFDAVVEAFTRTFYRELSGTIDLFMCGHPVFWCKLYQNFQAPIVGVWDMSHFFGVPEELHQRWTGEFSAIFRSPRNILVAFTPYHSFAAKSWLGLSIPYFHSLAIWASQQGRYSPERRDEVLLASCNIPDHVGLLERFAEEAAGFPHRLVAFPKKLSCGTNCPKAELARFRAAVLCPYDLSPLKVMEFYAMAMPTFVQSSCIWRTSMRWAQTTPYTAGPFSAHEEAEEAVAKAWPGGTDGWVRVFENWNNMLRWDEPWPLNSSTLPPELPFPAFISSRRVLFPPAAAFWAQFSDWASLPHLLHYRSAGQLLAMLATQPLEELREVSAAMVRHYTAMVAAGLSFWRGLVVALVEEGSSEAWKGPAVASL</sequence>